<gene>
    <name evidence="3" type="ORF">GSOID_T00029291001</name>
</gene>
<protein>
    <recommendedName>
        <fullName evidence="2">ATP-grasp domain-containing protein</fullName>
    </recommendedName>
</protein>
<evidence type="ECO:0000256" key="1">
    <source>
        <dbReference type="PROSITE-ProRule" id="PRU00409"/>
    </source>
</evidence>
<name>E4Y8W0_OIKDI</name>
<dbReference type="InterPro" id="IPR004344">
    <property type="entry name" value="TTL/TTLL_fam"/>
</dbReference>
<proteinExistence type="predicted"/>
<dbReference type="InterPro" id="IPR011761">
    <property type="entry name" value="ATP-grasp"/>
</dbReference>
<dbReference type="GO" id="GO:0005524">
    <property type="term" value="F:ATP binding"/>
    <property type="evidence" value="ECO:0007669"/>
    <property type="project" value="UniProtKB-UniRule"/>
</dbReference>
<reference evidence="3" key="1">
    <citation type="journal article" date="2010" name="Science">
        <title>Plasticity of animal genome architecture unmasked by rapid evolution of a pelagic tunicate.</title>
        <authorList>
            <person name="Denoeud F."/>
            <person name="Henriet S."/>
            <person name="Mungpakdee S."/>
            <person name="Aury J.M."/>
            <person name="Da Silva C."/>
            <person name="Brinkmann H."/>
            <person name="Mikhaleva J."/>
            <person name="Olsen L.C."/>
            <person name="Jubin C."/>
            <person name="Canestro C."/>
            <person name="Bouquet J.M."/>
            <person name="Danks G."/>
            <person name="Poulain J."/>
            <person name="Campsteijn C."/>
            <person name="Adamski M."/>
            <person name="Cross I."/>
            <person name="Yadetie F."/>
            <person name="Muffato M."/>
            <person name="Louis A."/>
            <person name="Butcher S."/>
            <person name="Tsagkogeorga G."/>
            <person name="Konrad A."/>
            <person name="Singh S."/>
            <person name="Jensen M.F."/>
            <person name="Cong E.H."/>
            <person name="Eikeseth-Otteraa H."/>
            <person name="Noel B."/>
            <person name="Anthouard V."/>
            <person name="Porcel B.M."/>
            <person name="Kachouri-Lafond R."/>
            <person name="Nishino A."/>
            <person name="Ugolini M."/>
            <person name="Chourrout P."/>
            <person name="Nishida H."/>
            <person name="Aasland R."/>
            <person name="Huzurbazar S."/>
            <person name="Westhof E."/>
            <person name="Delsuc F."/>
            <person name="Lehrach H."/>
            <person name="Reinhardt R."/>
            <person name="Weissenbach J."/>
            <person name="Roy S.W."/>
            <person name="Artiguenave F."/>
            <person name="Postlethwait J.H."/>
            <person name="Manak J.R."/>
            <person name="Thompson E.M."/>
            <person name="Jaillon O."/>
            <person name="Du Pasquier L."/>
            <person name="Boudinot P."/>
            <person name="Liberles D.A."/>
            <person name="Volff J.N."/>
            <person name="Philippe H."/>
            <person name="Lenhard B."/>
            <person name="Roest Crollius H."/>
            <person name="Wincker P."/>
            <person name="Chourrout D."/>
        </authorList>
    </citation>
    <scope>NUCLEOTIDE SEQUENCE [LARGE SCALE GENOMIC DNA]</scope>
</reference>
<keyword evidence="1" id="KW-0067">ATP-binding</keyword>
<sequence>MRIRARYAAAAGGLLFVVLFFTSQVEILTAVQKLNPKECSKTYYLAGDRVDAGYLRHVIKVFERAGYSRSYERDSWSVLWSHLYPFGDPPRKYYGDYLKSLPEDRRVNKIPGTGWISSKQALSKLVNYKYMPTAFELPSQFNKFNDYAKSNPEGHWVVKSGKHRNIKIVEAKDFLKLRSTKEQFVQRLVEPPMIIDRKKFDIGIYTVVTSIDPLRVYMLQSEWLIRFCKDEYEPFDPNNVNSYVVGDDYTTIWDIPTLDAYMKNGSSMKQALLRHMKASGKDIEQFQLNFKEAVAQVWELQREKILNVYKNYNVKEGQMFEMFRMDFVIDEDANIFLLEVNMSPNLSSQSHPANAPIYESVLQNMFQLVGLTSTFIQAPWETSFCNDETDLNCQKNPFCKKCLSPSQLNTVNKLTSEMLYRGNFELVSPSVHREPVLQQTFLDKFQLDFMKKYCEHDSRWCQIQ</sequence>
<dbReference type="SUPFAM" id="SSF56059">
    <property type="entry name" value="Glutathione synthetase ATP-binding domain-like"/>
    <property type="match status" value="1"/>
</dbReference>
<dbReference type="PROSITE" id="PS51221">
    <property type="entry name" value="TTL"/>
    <property type="match status" value="1"/>
</dbReference>
<evidence type="ECO:0000259" key="2">
    <source>
        <dbReference type="PROSITE" id="PS50975"/>
    </source>
</evidence>
<dbReference type="InterPro" id="IPR053317">
    <property type="entry name" value="Tubulin_polyglutamylase"/>
</dbReference>
<organism evidence="3">
    <name type="scientific">Oikopleura dioica</name>
    <name type="common">Tunicate</name>
    <dbReference type="NCBI Taxonomy" id="34765"/>
    <lineage>
        <taxon>Eukaryota</taxon>
        <taxon>Metazoa</taxon>
        <taxon>Chordata</taxon>
        <taxon>Tunicata</taxon>
        <taxon>Appendicularia</taxon>
        <taxon>Copelata</taxon>
        <taxon>Oikopleuridae</taxon>
        <taxon>Oikopleura</taxon>
    </lineage>
</organism>
<keyword evidence="1" id="KW-0547">Nucleotide-binding</keyword>
<dbReference type="PANTHER" id="PTHR47113">
    <property type="entry name" value="LD09343P"/>
    <property type="match status" value="1"/>
</dbReference>
<dbReference type="Pfam" id="PF03133">
    <property type="entry name" value="TTL"/>
    <property type="match status" value="1"/>
</dbReference>
<feature type="domain" description="ATP-grasp" evidence="2">
    <location>
        <begin position="322"/>
        <end position="366"/>
    </location>
</feature>
<dbReference type="GO" id="GO:0046872">
    <property type="term" value="F:metal ion binding"/>
    <property type="evidence" value="ECO:0007669"/>
    <property type="project" value="InterPro"/>
</dbReference>
<dbReference type="EMBL" id="FN654329">
    <property type="protein sequence ID" value="CBY43692.1"/>
    <property type="molecule type" value="Genomic_DNA"/>
</dbReference>
<dbReference type="Gene3D" id="3.30.470.20">
    <property type="entry name" value="ATP-grasp fold, B domain"/>
    <property type="match status" value="1"/>
</dbReference>
<dbReference type="PROSITE" id="PS50975">
    <property type="entry name" value="ATP_GRASP"/>
    <property type="match status" value="1"/>
</dbReference>
<dbReference type="Proteomes" id="UP000011014">
    <property type="component" value="Unassembled WGS sequence"/>
</dbReference>
<accession>E4Y8W0</accession>
<dbReference type="AlphaFoldDB" id="E4Y8W0"/>
<dbReference type="PANTHER" id="PTHR47113:SF1">
    <property type="entry name" value="LD09343P"/>
    <property type="match status" value="1"/>
</dbReference>
<evidence type="ECO:0000313" key="3">
    <source>
        <dbReference type="EMBL" id="CBY43692.1"/>
    </source>
</evidence>